<dbReference type="EMBL" id="CAFAZY010000138">
    <property type="protein sequence ID" value="CAB4844434.1"/>
    <property type="molecule type" value="Genomic_DNA"/>
</dbReference>
<name>A0A6J7BH72_9ZZZZ</name>
<evidence type="ECO:0000313" key="1">
    <source>
        <dbReference type="EMBL" id="CAB4844434.1"/>
    </source>
</evidence>
<organism evidence="1">
    <name type="scientific">freshwater metagenome</name>
    <dbReference type="NCBI Taxonomy" id="449393"/>
    <lineage>
        <taxon>unclassified sequences</taxon>
        <taxon>metagenomes</taxon>
        <taxon>ecological metagenomes</taxon>
    </lineage>
</organism>
<gene>
    <name evidence="1" type="ORF">UFOPK3255_00911</name>
</gene>
<accession>A0A6J7BH72</accession>
<protein>
    <submittedName>
        <fullName evidence="1">Unannotated protein</fullName>
    </submittedName>
</protein>
<proteinExistence type="predicted"/>
<sequence length="58" mass="6044">MPIPVSAAVDVCSAAAFTPVNETVPIVANAIMMAKESPMSPTRFIINAFLEAVAYAGF</sequence>
<dbReference type="AlphaFoldDB" id="A0A6J7BH72"/>
<reference evidence="1" key="1">
    <citation type="submission" date="2020-05" db="EMBL/GenBank/DDBJ databases">
        <authorList>
            <person name="Chiriac C."/>
            <person name="Salcher M."/>
            <person name="Ghai R."/>
            <person name="Kavagutti S V."/>
        </authorList>
    </citation>
    <scope>NUCLEOTIDE SEQUENCE</scope>
</reference>